<name>G7E2J1_MIXOS</name>
<feature type="region of interest" description="Disordered" evidence="1">
    <location>
        <begin position="33"/>
        <end position="65"/>
    </location>
</feature>
<evidence type="ECO:0000256" key="1">
    <source>
        <dbReference type="SAM" id="MobiDB-lite"/>
    </source>
</evidence>
<keyword evidence="3" id="KW-1185">Reference proteome</keyword>
<dbReference type="AlphaFoldDB" id="G7E2J1"/>
<dbReference type="OrthoDB" id="10261524at2759"/>
<feature type="compositionally biased region" description="Polar residues" evidence="1">
    <location>
        <begin position="33"/>
        <end position="47"/>
    </location>
</feature>
<dbReference type="Proteomes" id="UP000009131">
    <property type="component" value="Unassembled WGS sequence"/>
</dbReference>
<reference evidence="2 3" key="1">
    <citation type="journal article" date="2011" name="J. Gen. Appl. Microbiol.">
        <title>Draft genome sequencing of the enigmatic basidiomycete Mixia osmundae.</title>
        <authorList>
            <person name="Nishida H."/>
            <person name="Nagatsuka Y."/>
            <person name="Sugiyama J."/>
        </authorList>
    </citation>
    <scope>NUCLEOTIDE SEQUENCE [LARGE SCALE GENOMIC DNA]</scope>
    <source>
        <strain evidence="3">CBS 9802 / IAM 14324 / JCM 22182 / KY 12970</strain>
    </source>
</reference>
<proteinExistence type="predicted"/>
<protein>
    <submittedName>
        <fullName evidence="2">Uncharacterized protein</fullName>
    </submittedName>
</protein>
<dbReference type="STRING" id="764103.G7E2J1"/>
<dbReference type="PANTHER" id="PTHR37325">
    <property type="entry name" value="OXIDOREDUCTASE 21 KDA SUBUNIT, PUTATIVE (AFU_ORTHOLOGUE AFUA_4G05910)-RELATED"/>
    <property type="match status" value="1"/>
</dbReference>
<dbReference type="PIRSF" id="PIRSF022976">
    <property type="entry name" value="NADH_Oxi_21kDa"/>
    <property type="match status" value="1"/>
</dbReference>
<accession>G7E2J1</accession>
<dbReference type="RefSeq" id="XP_014565486.1">
    <property type="nucleotide sequence ID" value="XM_014710000.1"/>
</dbReference>
<dbReference type="OMA" id="DEHAYHP"/>
<gene>
    <name evidence="2" type="primary">Mo03726</name>
    <name evidence="2" type="ORF">E5Q_03726</name>
</gene>
<evidence type="ECO:0000313" key="2">
    <source>
        <dbReference type="EMBL" id="GAA97051.1"/>
    </source>
</evidence>
<organism evidence="2 3">
    <name type="scientific">Mixia osmundae (strain CBS 9802 / IAM 14324 / JCM 22182 / KY 12970)</name>
    <dbReference type="NCBI Taxonomy" id="764103"/>
    <lineage>
        <taxon>Eukaryota</taxon>
        <taxon>Fungi</taxon>
        <taxon>Dikarya</taxon>
        <taxon>Basidiomycota</taxon>
        <taxon>Pucciniomycotina</taxon>
        <taxon>Mixiomycetes</taxon>
        <taxon>Mixiales</taxon>
        <taxon>Mixiaceae</taxon>
        <taxon>Mixia</taxon>
    </lineage>
</organism>
<dbReference type="HOGENOM" id="CLU_081626_2_1_1"/>
<dbReference type="CDD" id="cd22849">
    <property type="entry name" value="NuzM"/>
    <property type="match status" value="1"/>
</dbReference>
<evidence type="ECO:0000313" key="3">
    <source>
        <dbReference type="Proteomes" id="UP000009131"/>
    </source>
</evidence>
<dbReference type="EMBL" id="BABT02000110">
    <property type="protein sequence ID" value="GAA97051.1"/>
    <property type="molecule type" value="Genomic_DNA"/>
</dbReference>
<dbReference type="InterPro" id="IPR016813">
    <property type="entry name" value="NADH_Ub_cplx-1_21kDa"/>
</dbReference>
<dbReference type="eggNOG" id="ENOG502S65Y">
    <property type="taxonomic scope" value="Eukaryota"/>
</dbReference>
<reference evidence="2 3" key="2">
    <citation type="journal article" date="2012" name="Open Biol.">
        <title>Characteristics of nucleosomes and linker DNA regions on the genome of the basidiomycete Mixia osmundae revealed by mono- and dinucleosome mapping.</title>
        <authorList>
            <person name="Nishida H."/>
            <person name="Kondo S."/>
            <person name="Matsumoto T."/>
            <person name="Suzuki Y."/>
            <person name="Yoshikawa H."/>
            <person name="Taylor T.D."/>
            <person name="Sugiyama J."/>
        </authorList>
    </citation>
    <scope>NUCLEOTIDE SEQUENCE [LARGE SCALE GENOMIC DNA]</scope>
    <source>
        <strain evidence="3">CBS 9802 / IAM 14324 / JCM 22182 / KY 12970</strain>
    </source>
</reference>
<comment type="caution">
    <text evidence="2">The sequence shown here is derived from an EMBL/GenBank/DDBJ whole genome shotgun (WGS) entry which is preliminary data.</text>
</comment>
<sequence>MAQKAMSANPFKYMTTEKSPFWRKFREALVVNPESSTGVPLATSNRFPTPGSREEGYRMPASKATDPAFNPYYKRDFRRMYPKVEMVTQDHLSNLLLAQPEGLALPKPGAAKVDNIASADGKSLATLPQPPPSLSSLYFTEAAPTQSSWKPPLPPTQKKIRYAQSSEPINADEHAYHPTVNYVAY</sequence>
<dbReference type="PANTHER" id="PTHR37325:SF1">
    <property type="entry name" value="OXIDOREDUCTASE 21 KDA SUBUNIT, PUTATIVE (AFU_ORTHOLOGUE AFUA_4G05910)-RELATED"/>
    <property type="match status" value="1"/>
</dbReference>
<dbReference type="InParanoid" id="G7E2J1"/>